<dbReference type="RefSeq" id="WP_048757892.1">
    <property type="nucleotide sequence ID" value="NZ_CCAZ020000002.1"/>
</dbReference>
<name>A0A090MV79_AFIFE</name>
<evidence type="ECO:0000313" key="3">
    <source>
        <dbReference type="EMBL" id="CEG10357.1"/>
    </source>
</evidence>
<dbReference type="STRING" id="1035.BN961_03796"/>
<evidence type="ECO:0000313" key="4">
    <source>
        <dbReference type="Proteomes" id="UP000035762"/>
    </source>
</evidence>
<accession>A0A090MV79</accession>
<dbReference type="PANTHER" id="PTHR37938">
    <property type="entry name" value="BLL0215 PROTEIN"/>
    <property type="match status" value="1"/>
</dbReference>
<dbReference type="Pfam" id="PF03703">
    <property type="entry name" value="bPH_2"/>
    <property type="match status" value="1"/>
</dbReference>
<dbReference type="PANTHER" id="PTHR37938:SF1">
    <property type="entry name" value="BLL0215 PROTEIN"/>
    <property type="match status" value="1"/>
</dbReference>
<organism evidence="3 4">
    <name type="scientific">Afipia felis</name>
    <name type="common">Cat scratch disease bacillus</name>
    <dbReference type="NCBI Taxonomy" id="1035"/>
    <lineage>
        <taxon>Bacteria</taxon>
        <taxon>Pseudomonadati</taxon>
        <taxon>Pseudomonadota</taxon>
        <taxon>Alphaproteobacteria</taxon>
        <taxon>Hyphomicrobiales</taxon>
        <taxon>Nitrobacteraceae</taxon>
        <taxon>Afipia</taxon>
    </lineage>
</organism>
<keyword evidence="1" id="KW-1133">Transmembrane helix</keyword>
<sequence length="155" mass="16781">MGRYVDEILQPGEQLRYSTSIHGIVYAPGLICLVLAAAALIGAWATTEGTLVAVLIGVAAVLAALALVLLLSAWFRRWTTETDVTSLRVVHKEGFIKRNTFEMSLDKVESVDVAQSILGRIFGWGDVTVKGVGEGHKTMNMIASPLQFRNSITAH</sequence>
<feature type="transmembrane region" description="Helical" evidence="1">
    <location>
        <begin position="51"/>
        <end position="75"/>
    </location>
</feature>
<proteinExistence type="predicted"/>
<gene>
    <name evidence="3" type="ORF">BN961_03796</name>
</gene>
<comment type="caution">
    <text evidence="3">The sequence shown here is derived from an EMBL/GenBank/DDBJ whole genome shotgun (WGS) entry which is preliminary data.</text>
</comment>
<keyword evidence="1" id="KW-0472">Membrane</keyword>
<evidence type="ECO:0000259" key="2">
    <source>
        <dbReference type="Pfam" id="PF03703"/>
    </source>
</evidence>
<dbReference type="AlphaFoldDB" id="A0A090MV79"/>
<dbReference type="EMBL" id="CCAZ020000002">
    <property type="protein sequence ID" value="CEG10357.1"/>
    <property type="molecule type" value="Genomic_DNA"/>
</dbReference>
<keyword evidence="1" id="KW-0812">Transmembrane</keyword>
<reference evidence="3 4" key="1">
    <citation type="journal article" date="2014" name="Genome Announc.">
        <title>Genome Sequence of Afipia felis Strain 76713, Isolated in Hospital Water Using an Amoeba Co-Culture Procedure.</title>
        <authorList>
            <person name="Benamar S."/>
            <person name="La Scola B."/>
            <person name="Croce O."/>
        </authorList>
    </citation>
    <scope>NUCLEOTIDE SEQUENCE [LARGE SCALE GENOMIC DNA]</scope>
    <source>
        <strain evidence="3 4">76713</strain>
    </source>
</reference>
<feature type="domain" description="YdbS-like PH" evidence="2">
    <location>
        <begin position="79"/>
        <end position="136"/>
    </location>
</feature>
<evidence type="ECO:0000256" key="1">
    <source>
        <dbReference type="SAM" id="Phobius"/>
    </source>
</evidence>
<dbReference type="Proteomes" id="UP000035762">
    <property type="component" value="Unassembled WGS sequence"/>
</dbReference>
<feature type="transmembrane region" description="Helical" evidence="1">
    <location>
        <begin position="24"/>
        <end position="45"/>
    </location>
</feature>
<dbReference type="OrthoDB" id="7364486at2"/>
<protein>
    <submittedName>
        <fullName evidence="3">Bacterial membrane flanked domain protein</fullName>
    </submittedName>
</protein>
<dbReference type="InterPro" id="IPR005182">
    <property type="entry name" value="YdbS-like_PH"/>
</dbReference>
<keyword evidence="4" id="KW-1185">Reference proteome</keyword>